<dbReference type="PROSITE" id="PS50172">
    <property type="entry name" value="BRCT"/>
    <property type="match status" value="2"/>
</dbReference>
<dbReference type="GO" id="GO:0045944">
    <property type="term" value="P:positive regulation of transcription by RNA polymerase II"/>
    <property type="evidence" value="ECO:0007669"/>
    <property type="project" value="TreeGrafter"/>
</dbReference>
<feature type="region of interest" description="Disordered" evidence="10">
    <location>
        <begin position="259"/>
        <end position="289"/>
    </location>
</feature>
<dbReference type="InterPro" id="IPR013083">
    <property type="entry name" value="Znf_RING/FYVE/PHD"/>
</dbReference>
<organism evidence="14 15">
    <name type="scientific">Tagetes erecta</name>
    <name type="common">African marigold</name>
    <dbReference type="NCBI Taxonomy" id="13708"/>
    <lineage>
        <taxon>Eukaryota</taxon>
        <taxon>Viridiplantae</taxon>
        <taxon>Streptophyta</taxon>
        <taxon>Embryophyta</taxon>
        <taxon>Tracheophyta</taxon>
        <taxon>Spermatophyta</taxon>
        <taxon>Magnoliopsida</taxon>
        <taxon>eudicotyledons</taxon>
        <taxon>Gunneridae</taxon>
        <taxon>Pentapetalae</taxon>
        <taxon>asterids</taxon>
        <taxon>campanulids</taxon>
        <taxon>Asterales</taxon>
        <taxon>Asteraceae</taxon>
        <taxon>Asteroideae</taxon>
        <taxon>Heliantheae alliance</taxon>
        <taxon>Tageteae</taxon>
        <taxon>Tagetes</taxon>
    </lineage>
</organism>
<dbReference type="CDD" id="cd15571">
    <property type="entry name" value="ePHD"/>
    <property type="match status" value="1"/>
</dbReference>
<name>A0AAD8JUJ8_TARER</name>
<evidence type="ECO:0000313" key="14">
    <source>
        <dbReference type="EMBL" id="KAK1410138.1"/>
    </source>
</evidence>
<dbReference type="Gene3D" id="3.30.40.10">
    <property type="entry name" value="Zinc/RING finger domain, C3HC4 (zinc finger)"/>
    <property type="match status" value="2"/>
</dbReference>
<dbReference type="InterPro" id="IPR034732">
    <property type="entry name" value="EPHD"/>
</dbReference>
<evidence type="ECO:0000256" key="7">
    <source>
        <dbReference type="ARBA" id="ARBA00023204"/>
    </source>
</evidence>
<comment type="caution">
    <text evidence="14">The sequence shown here is derived from an EMBL/GenBank/DDBJ whole genome shotgun (WGS) entry which is preliminary data.</text>
</comment>
<keyword evidence="3" id="KW-0677">Repeat</keyword>
<dbReference type="InterPro" id="IPR036420">
    <property type="entry name" value="BRCT_dom_sf"/>
</dbReference>
<feature type="domain" description="BRCT" evidence="12">
    <location>
        <begin position="453"/>
        <end position="542"/>
    </location>
</feature>
<dbReference type="EMBL" id="JAUHHV010000010">
    <property type="protein sequence ID" value="KAK1410138.1"/>
    <property type="molecule type" value="Genomic_DNA"/>
</dbReference>
<evidence type="ECO:0000256" key="1">
    <source>
        <dbReference type="ARBA" id="ARBA00004123"/>
    </source>
</evidence>
<keyword evidence="6" id="KW-0862">Zinc</keyword>
<evidence type="ECO:0000256" key="3">
    <source>
        <dbReference type="ARBA" id="ARBA00022737"/>
    </source>
</evidence>
<evidence type="ECO:0000256" key="10">
    <source>
        <dbReference type="SAM" id="MobiDB-lite"/>
    </source>
</evidence>
<keyword evidence="5 9" id="KW-0863">Zinc-finger</keyword>
<feature type="compositionally biased region" description="Polar residues" evidence="10">
    <location>
        <begin position="209"/>
        <end position="221"/>
    </location>
</feature>
<dbReference type="AlphaFoldDB" id="A0AAD8JUJ8"/>
<dbReference type="SUPFAM" id="SSF57850">
    <property type="entry name" value="RING/U-box"/>
    <property type="match status" value="1"/>
</dbReference>
<dbReference type="InterPro" id="IPR001841">
    <property type="entry name" value="Znf_RING"/>
</dbReference>
<evidence type="ECO:0000313" key="15">
    <source>
        <dbReference type="Proteomes" id="UP001229421"/>
    </source>
</evidence>
<keyword evidence="2" id="KW-0479">Metal-binding</keyword>
<evidence type="ECO:0000256" key="6">
    <source>
        <dbReference type="ARBA" id="ARBA00022833"/>
    </source>
</evidence>
<keyword evidence="15" id="KW-1185">Reference proteome</keyword>
<keyword evidence="4" id="KW-0227">DNA damage</keyword>
<feature type="region of interest" description="Disordered" evidence="10">
    <location>
        <begin position="119"/>
        <end position="143"/>
    </location>
</feature>
<dbReference type="SMART" id="SM00292">
    <property type="entry name" value="BRCT"/>
    <property type="match status" value="2"/>
</dbReference>
<keyword evidence="7" id="KW-0234">DNA repair</keyword>
<proteinExistence type="predicted"/>
<dbReference type="PANTHER" id="PTHR13763:SF9">
    <property type="entry name" value="BRCA1-ASSOCIATED RING DOMAIN PROTEIN 1"/>
    <property type="match status" value="1"/>
</dbReference>
<keyword evidence="8" id="KW-0539">Nucleus</keyword>
<evidence type="ECO:0000256" key="4">
    <source>
        <dbReference type="ARBA" id="ARBA00022763"/>
    </source>
</evidence>
<dbReference type="Pfam" id="PF00533">
    <property type="entry name" value="BRCT"/>
    <property type="match status" value="1"/>
</dbReference>
<dbReference type="Gene3D" id="3.40.50.10190">
    <property type="entry name" value="BRCT domain"/>
    <property type="match status" value="2"/>
</dbReference>
<accession>A0AAD8JUJ8</accession>
<dbReference type="Proteomes" id="UP001229421">
    <property type="component" value="Unassembled WGS sequence"/>
</dbReference>
<dbReference type="PROSITE" id="PS50089">
    <property type="entry name" value="ZF_RING_2"/>
    <property type="match status" value="1"/>
</dbReference>
<feature type="region of interest" description="Disordered" evidence="10">
    <location>
        <begin position="194"/>
        <end position="243"/>
    </location>
</feature>
<feature type="domain" description="BRCT" evidence="12">
    <location>
        <begin position="563"/>
        <end position="680"/>
    </location>
</feature>
<gene>
    <name evidence="14" type="ORF">QVD17_36672</name>
</gene>
<evidence type="ECO:0000259" key="11">
    <source>
        <dbReference type="PROSITE" id="PS50089"/>
    </source>
</evidence>
<evidence type="ECO:0000256" key="2">
    <source>
        <dbReference type="ARBA" id="ARBA00022723"/>
    </source>
</evidence>
<dbReference type="Pfam" id="PF13771">
    <property type="entry name" value="zf-HC5HC2H"/>
    <property type="match status" value="1"/>
</dbReference>
<evidence type="ECO:0000256" key="5">
    <source>
        <dbReference type="ARBA" id="ARBA00022771"/>
    </source>
</evidence>
<dbReference type="InterPro" id="IPR001357">
    <property type="entry name" value="BRCT_dom"/>
</dbReference>
<evidence type="ECO:0000256" key="9">
    <source>
        <dbReference type="PROSITE-ProRule" id="PRU00175"/>
    </source>
</evidence>
<dbReference type="SUPFAM" id="SSF52113">
    <property type="entry name" value="BRCT domain"/>
    <property type="match status" value="2"/>
</dbReference>
<dbReference type="GO" id="GO:0008270">
    <property type="term" value="F:zinc ion binding"/>
    <property type="evidence" value="ECO:0007669"/>
    <property type="project" value="UniProtKB-KW"/>
</dbReference>
<dbReference type="GO" id="GO:0005634">
    <property type="term" value="C:nucleus"/>
    <property type="evidence" value="ECO:0007669"/>
    <property type="project" value="UniProtKB-SubCell"/>
</dbReference>
<dbReference type="SMART" id="SM00184">
    <property type="entry name" value="RING"/>
    <property type="match status" value="1"/>
</dbReference>
<dbReference type="FunFam" id="3.40.50.10190:FF:000006">
    <property type="entry name" value="Breast cancer type 1 susceptibility protein homolog"/>
    <property type="match status" value="1"/>
</dbReference>
<dbReference type="GO" id="GO:0004842">
    <property type="term" value="F:ubiquitin-protein transferase activity"/>
    <property type="evidence" value="ECO:0007669"/>
    <property type="project" value="TreeGrafter"/>
</dbReference>
<dbReference type="CDD" id="cd17734">
    <property type="entry name" value="BRCT_Bard1_rpt1"/>
    <property type="match status" value="1"/>
</dbReference>
<feature type="domain" description="RING-type" evidence="11">
    <location>
        <begin position="24"/>
        <end position="57"/>
    </location>
</feature>
<protein>
    <submittedName>
        <fullName evidence="14">Uncharacterized protein</fullName>
    </submittedName>
</protein>
<sequence>MDEAQRFINPCLLHFQKLGLELKCPLCLHLFNRPVLLPCNHIFCNLCRIGSECPVCKHSYIDQEVKPAPFIENIVTIYRNLQGTFNANVIHPDVRNGSAQCFDSLKIDVNNKLKKENVDAAKEENSDNGQSTTLHIDNGSAGKMVTPESVQKQEFKMSGCDKSSRSISKVQTVNEKHMETVVDGAAFIQMKHLSPPLSSDSQDVDGSCSDPTSSHKNSAKNSTKRAAKTHAYGSNLESNGKRQKKANLELDDIKLEANDHSQTNGSASENVTTAGFNPDTKSEKPLSGGQSDYLDLKMSPCAFCHSTKITDGSGALVSYARGKQVVANATNFSKLTYVHEKCTDWAPQIYFQNGFIRNLESEVARANKLKCSNCGKKGAVLGCYMKSCQKTYHVPCAYDIPECRWDCVDFLLLCPKHASHKFPKERKSKTEKQAAEKGLSTNLNPCTTLLNHGKKVVLCGSALSPEQKFHLADFARRNGASVSKYWTDNVTHVIAATDSNGACTRTLKVLMAILHGKWIVTMEWIKACVEAGHLVNEEPYEVNLDTHGCSGGPKSGRLRALNNAPKILSNMKFYFVGDFVQAFKDDLINLVKTAGGTIIETKDQLTSNNNADVNINEVTLVIYNADLSNCDKLEDEDSVKSQRLAAAKDVARVYGSRVIGHTWILESIAACTLLPFTSRA</sequence>
<dbReference type="PANTHER" id="PTHR13763">
    <property type="entry name" value="BREAST CANCER TYPE 1 SUSCEPTIBILITY PROTEIN BRCA1"/>
    <property type="match status" value="1"/>
</dbReference>
<feature type="domain" description="PHD-type" evidence="13">
    <location>
        <begin position="298"/>
        <end position="418"/>
    </location>
</feature>
<dbReference type="PROSITE" id="PS51805">
    <property type="entry name" value="EPHD"/>
    <property type="match status" value="1"/>
</dbReference>
<comment type="subcellular location">
    <subcellularLocation>
        <location evidence="1">Nucleus</location>
    </subcellularLocation>
</comment>
<evidence type="ECO:0000256" key="8">
    <source>
        <dbReference type="ARBA" id="ARBA00023242"/>
    </source>
</evidence>
<feature type="compositionally biased region" description="Polar residues" evidence="10">
    <location>
        <begin position="260"/>
        <end position="275"/>
    </location>
</feature>
<reference evidence="14" key="1">
    <citation type="journal article" date="2023" name="bioRxiv">
        <title>Improved chromosome-level genome assembly for marigold (Tagetes erecta).</title>
        <authorList>
            <person name="Jiang F."/>
            <person name="Yuan L."/>
            <person name="Wang S."/>
            <person name="Wang H."/>
            <person name="Xu D."/>
            <person name="Wang A."/>
            <person name="Fan W."/>
        </authorList>
    </citation>
    <scope>NUCLEOTIDE SEQUENCE</scope>
    <source>
        <strain evidence="14">WSJ</strain>
        <tissue evidence="14">Leaf</tissue>
    </source>
</reference>
<dbReference type="GO" id="GO:0000724">
    <property type="term" value="P:double-strand break repair via homologous recombination"/>
    <property type="evidence" value="ECO:0007669"/>
    <property type="project" value="TreeGrafter"/>
</dbReference>
<evidence type="ECO:0000259" key="12">
    <source>
        <dbReference type="PROSITE" id="PS50172"/>
    </source>
</evidence>
<dbReference type="InterPro" id="IPR031099">
    <property type="entry name" value="BRCA1-associated"/>
</dbReference>
<evidence type="ECO:0000259" key="13">
    <source>
        <dbReference type="PROSITE" id="PS51805"/>
    </source>
</evidence>